<dbReference type="EMBL" id="MU006245">
    <property type="protein sequence ID" value="KAF2819456.1"/>
    <property type="molecule type" value="Genomic_DNA"/>
</dbReference>
<protein>
    <submittedName>
        <fullName evidence="2">Uncharacterized protein</fullName>
    </submittedName>
</protein>
<organism evidence="2 3">
    <name type="scientific">Ophiobolus disseminans</name>
    <dbReference type="NCBI Taxonomy" id="1469910"/>
    <lineage>
        <taxon>Eukaryota</taxon>
        <taxon>Fungi</taxon>
        <taxon>Dikarya</taxon>
        <taxon>Ascomycota</taxon>
        <taxon>Pezizomycotina</taxon>
        <taxon>Dothideomycetes</taxon>
        <taxon>Pleosporomycetidae</taxon>
        <taxon>Pleosporales</taxon>
        <taxon>Pleosporineae</taxon>
        <taxon>Phaeosphaeriaceae</taxon>
        <taxon>Ophiobolus</taxon>
    </lineage>
</organism>
<evidence type="ECO:0000256" key="1">
    <source>
        <dbReference type="SAM" id="MobiDB-lite"/>
    </source>
</evidence>
<reference evidence="2" key="1">
    <citation type="journal article" date="2020" name="Stud. Mycol.">
        <title>101 Dothideomycetes genomes: a test case for predicting lifestyles and emergence of pathogens.</title>
        <authorList>
            <person name="Haridas S."/>
            <person name="Albert R."/>
            <person name="Binder M."/>
            <person name="Bloem J."/>
            <person name="Labutti K."/>
            <person name="Salamov A."/>
            <person name="Andreopoulos B."/>
            <person name="Baker S."/>
            <person name="Barry K."/>
            <person name="Bills G."/>
            <person name="Bluhm B."/>
            <person name="Cannon C."/>
            <person name="Castanera R."/>
            <person name="Culley D."/>
            <person name="Daum C."/>
            <person name="Ezra D."/>
            <person name="Gonzalez J."/>
            <person name="Henrissat B."/>
            <person name="Kuo A."/>
            <person name="Liang C."/>
            <person name="Lipzen A."/>
            <person name="Lutzoni F."/>
            <person name="Magnuson J."/>
            <person name="Mondo S."/>
            <person name="Nolan M."/>
            <person name="Ohm R."/>
            <person name="Pangilinan J."/>
            <person name="Park H.-J."/>
            <person name="Ramirez L."/>
            <person name="Alfaro M."/>
            <person name="Sun H."/>
            <person name="Tritt A."/>
            <person name="Yoshinaga Y."/>
            <person name="Zwiers L.-H."/>
            <person name="Turgeon B."/>
            <person name="Goodwin S."/>
            <person name="Spatafora J."/>
            <person name="Crous P."/>
            <person name="Grigoriev I."/>
        </authorList>
    </citation>
    <scope>NUCLEOTIDE SEQUENCE</scope>
    <source>
        <strain evidence="2">CBS 113818</strain>
    </source>
</reference>
<dbReference type="AlphaFoldDB" id="A0A6A6ZEN9"/>
<accession>A0A6A6ZEN9</accession>
<feature type="region of interest" description="Disordered" evidence="1">
    <location>
        <begin position="1"/>
        <end position="29"/>
    </location>
</feature>
<dbReference type="Proteomes" id="UP000799424">
    <property type="component" value="Unassembled WGS sequence"/>
</dbReference>
<gene>
    <name evidence="2" type="ORF">CC86DRAFT_388244</name>
</gene>
<sequence length="113" mass="12096">MSPSLPLSPSLVTSSSSTRPSNGWKRRNTTTSCLARDTSIARLSARSCGLERDVDLDDALPLLRGTVLSVPFTAPIATSISTQQDRSQLVNLLPNKVLSTTCFPHILSNGKAE</sequence>
<evidence type="ECO:0000313" key="3">
    <source>
        <dbReference type="Proteomes" id="UP000799424"/>
    </source>
</evidence>
<feature type="compositionally biased region" description="Low complexity" evidence="1">
    <location>
        <begin position="1"/>
        <end position="21"/>
    </location>
</feature>
<name>A0A6A6ZEN9_9PLEO</name>
<evidence type="ECO:0000313" key="2">
    <source>
        <dbReference type="EMBL" id="KAF2819456.1"/>
    </source>
</evidence>
<proteinExistence type="predicted"/>
<keyword evidence="3" id="KW-1185">Reference proteome</keyword>